<evidence type="ECO:0000256" key="4">
    <source>
        <dbReference type="ARBA" id="ARBA00023033"/>
    </source>
</evidence>
<dbReference type="PANTHER" id="PTHR42847">
    <property type="entry name" value="ALKANESULFONATE MONOOXYGENASE"/>
    <property type="match status" value="1"/>
</dbReference>
<reference evidence="6 7" key="1">
    <citation type="submission" date="2019-01" db="EMBL/GenBank/DDBJ databases">
        <title>Ktedonosporobacter rubrisoli SCAWS-G2.</title>
        <authorList>
            <person name="Huang Y."/>
            <person name="Yan B."/>
        </authorList>
    </citation>
    <scope>NUCLEOTIDE SEQUENCE [LARGE SCALE GENOMIC DNA]</scope>
    <source>
        <strain evidence="6 7">SCAWS-G2</strain>
    </source>
</reference>
<keyword evidence="1" id="KW-0285">Flavoprotein</keyword>
<protein>
    <submittedName>
        <fullName evidence="6">LLM class F420-dependent oxidoreductase</fullName>
    </submittedName>
</protein>
<name>A0A4P6JLQ2_KTERU</name>
<dbReference type="SUPFAM" id="SSF51679">
    <property type="entry name" value="Bacterial luciferase-like"/>
    <property type="match status" value="1"/>
</dbReference>
<dbReference type="PANTHER" id="PTHR42847:SF4">
    <property type="entry name" value="ALKANESULFONATE MONOOXYGENASE-RELATED"/>
    <property type="match status" value="1"/>
</dbReference>
<dbReference type="Proteomes" id="UP000290365">
    <property type="component" value="Chromosome"/>
</dbReference>
<organism evidence="6 7">
    <name type="scientific">Ktedonosporobacter rubrisoli</name>
    <dbReference type="NCBI Taxonomy" id="2509675"/>
    <lineage>
        <taxon>Bacteria</taxon>
        <taxon>Bacillati</taxon>
        <taxon>Chloroflexota</taxon>
        <taxon>Ktedonobacteria</taxon>
        <taxon>Ktedonobacterales</taxon>
        <taxon>Ktedonosporobacteraceae</taxon>
        <taxon>Ktedonosporobacter</taxon>
    </lineage>
</organism>
<keyword evidence="7" id="KW-1185">Reference proteome</keyword>
<dbReference type="InterPro" id="IPR019921">
    <property type="entry name" value="Lucif-like_OxRdtase_Rv2161c"/>
</dbReference>
<gene>
    <name evidence="6" type="ORF">EPA93_09055</name>
</gene>
<dbReference type="InterPro" id="IPR036661">
    <property type="entry name" value="Luciferase-like_sf"/>
</dbReference>
<dbReference type="OrthoDB" id="9781803at2"/>
<dbReference type="GO" id="GO:0046306">
    <property type="term" value="P:alkanesulfonate catabolic process"/>
    <property type="evidence" value="ECO:0007669"/>
    <property type="project" value="TreeGrafter"/>
</dbReference>
<dbReference type="InterPro" id="IPR011251">
    <property type="entry name" value="Luciferase-like_dom"/>
</dbReference>
<sequence>MQLGVTFPQTEIGADPGAIREYVQAAEGVGYKHLIAFDHVLGADITHRPGWQKYTSQHLFHEIFVLYGYLAAFSQLELVPAVLVLPQRQTALVAKQAAEIALLTAGKTRLGVGVGWNEVEFEALGVDFHQRGRLIDEQIEVLRLLWSQESVTYKGRFHTISQAGLNPLPPRHNIPIWIGGKSDIALRRVARLGDGWFPFPHKPNAEMQETLERLRNYTREAGRDPHAIGIEPRLEAAQYSFDELIEQVEGWQKLGATHITINTMNMGLKSPAEHIKTIMRFKETLDKG</sequence>
<evidence type="ECO:0000256" key="1">
    <source>
        <dbReference type="ARBA" id="ARBA00022630"/>
    </source>
</evidence>
<dbReference type="KEGG" id="kbs:EPA93_09055"/>
<keyword evidence="2" id="KW-0288">FMN</keyword>
<evidence type="ECO:0000256" key="3">
    <source>
        <dbReference type="ARBA" id="ARBA00023002"/>
    </source>
</evidence>
<dbReference type="NCBIfam" id="TIGR03619">
    <property type="entry name" value="F420_Rv2161c"/>
    <property type="match status" value="1"/>
</dbReference>
<dbReference type="Gene3D" id="3.20.20.30">
    <property type="entry name" value="Luciferase-like domain"/>
    <property type="match status" value="1"/>
</dbReference>
<dbReference type="AlphaFoldDB" id="A0A4P6JLQ2"/>
<dbReference type="RefSeq" id="WP_129886743.1">
    <property type="nucleotide sequence ID" value="NZ_CP035758.1"/>
</dbReference>
<evidence type="ECO:0000313" key="7">
    <source>
        <dbReference type="Proteomes" id="UP000290365"/>
    </source>
</evidence>
<dbReference type="InterPro" id="IPR050172">
    <property type="entry name" value="SsuD_RutA_monooxygenase"/>
</dbReference>
<keyword evidence="3" id="KW-0560">Oxidoreductase</keyword>
<keyword evidence="4" id="KW-0503">Monooxygenase</keyword>
<evidence type="ECO:0000256" key="2">
    <source>
        <dbReference type="ARBA" id="ARBA00022643"/>
    </source>
</evidence>
<dbReference type="Pfam" id="PF00296">
    <property type="entry name" value="Bac_luciferase"/>
    <property type="match status" value="1"/>
</dbReference>
<dbReference type="EMBL" id="CP035758">
    <property type="protein sequence ID" value="QBD76148.1"/>
    <property type="molecule type" value="Genomic_DNA"/>
</dbReference>
<evidence type="ECO:0000313" key="6">
    <source>
        <dbReference type="EMBL" id="QBD76148.1"/>
    </source>
</evidence>
<proteinExistence type="predicted"/>
<dbReference type="GO" id="GO:0008726">
    <property type="term" value="F:alkanesulfonate monooxygenase activity"/>
    <property type="evidence" value="ECO:0007669"/>
    <property type="project" value="TreeGrafter"/>
</dbReference>
<evidence type="ECO:0000259" key="5">
    <source>
        <dbReference type="Pfam" id="PF00296"/>
    </source>
</evidence>
<accession>A0A4P6JLQ2</accession>
<feature type="domain" description="Luciferase-like" evidence="5">
    <location>
        <begin position="14"/>
        <end position="228"/>
    </location>
</feature>